<name>A0A2R6NKZ7_9APHY</name>
<dbReference type="Proteomes" id="UP000186601">
    <property type="component" value="Unassembled WGS sequence"/>
</dbReference>
<evidence type="ECO:0000313" key="2">
    <source>
        <dbReference type="EMBL" id="PSR73059.1"/>
    </source>
</evidence>
<proteinExistence type="predicted"/>
<feature type="region of interest" description="Disordered" evidence="1">
    <location>
        <begin position="75"/>
        <end position="108"/>
    </location>
</feature>
<gene>
    <name evidence="2" type="ORF">PHLCEN_2v11081</name>
</gene>
<feature type="compositionally biased region" description="Polar residues" evidence="1">
    <location>
        <begin position="94"/>
        <end position="103"/>
    </location>
</feature>
<protein>
    <submittedName>
        <fullName evidence="2">Uncharacterized protein</fullName>
    </submittedName>
</protein>
<organism evidence="2 3">
    <name type="scientific">Hermanssonia centrifuga</name>
    <dbReference type="NCBI Taxonomy" id="98765"/>
    <lineage>
        <taxon>Eukaryota</taxon>
        <taxon>Fungi</taxon>
        <taxon>Dikarya</taxon>
        <taxon>Basidiomycota</taxon>
        <taxon>Agaricomycotina</taxon>
        <taxon>Agaricomycetes</taxon>
        <taxon>Polyporales</taxon>
        <taxon>Meruliaceae</taxon>
        <taxon>Hermanssonia</taxon>
    </lineage>
</organism>
<keyword evidence="3" id="KW-1185">Reference proteome</keyword>
<evidence type="ECO:0000313" key="3">
    <source>
        <dbReference type="Proteomes" id="UP000186601"/>
    </source>
</evidence>
<sequence length="180" mass="19074">MTFDGKNTRAQESVAGGSCCVFAPAYSERFAAEGIEIGSGGAMIGNSSIALGLVQFGPLLAGLSLQALKHPRKPTLPRSLSYSPFPPHTGPAAGSTSQPTSSLPLGPDSHALTTITTDLAAFHPFTPRSQDYAVERVMRLRAMVRALVQKMDTTLAGECKLEKWAEDVADIYVSVDVFTC</sequence>
<accession>A0A2R6NKZ7</accession>
<dbReference type="EMBL" id="MLYV02001116">
    <property type="protein sequence ID" value="PSR73059.1"/>
    <property type="molecule type" value="Genomic_DNA"/>
</dbReference>
<reference evidence="2 3" key="1">
    <citation type="submission" date="2018-02" db="EMBL/GenBank/DDBJ databases">
        <title>Genome sequence of the basidiomycete white-rot fungus Phlebia centrifuga.</title>
        <authorList>
            <person name="Granchi Z."/>
            <person name="Peng M."/>
            <person name="de Vries R.P."/>
            <person name="Hilden K."/>
            <person name="Makela M.R."/>
            <person name="Grigoriev I."/>
            <person name="Riley R."/>
        </authorList>
    </citation>
    <scope>NUCLEOTIDE SEQUENCE [LARGE SCALE GENOMIC DNA]</scope>
    <source>
        <strain evidence="2 3">FBCC195</strain>
    </source>
</reference>
<dbReference type="AlphaFoldDB" id="A0A2R6NKZ7"/>
<evidence type="ECO:0000256" key="1">
    <source>
        <dbReference type="SAM" id="MobiDB-lite"/>
    </source>
</evidence>
<comment type="caution">
    <text evidence="2">The sequence shown here is derived from an EMBL/GenBank/DDBJ whole genome shotgun (WGS) entry which is preliminary data.</text>
</comment>